<dbReference type="RefSeq" id="WP_211331883.1">
    <property type="nucleotide sequence ID" value="NZ_RJVI01000001.1"/>
</dbReference>
<dbReference type="Proteomes" id="UP000276634">
    <property type="component" value="Unassembled WGS sequence"/>
</dbReference>
<proteinExistence type="predicted"/>
<dbReference type="InterPro" id="IPR013830">
    <property type="entry name" value="SGNH_hydro"/>
</dbReference>
<dbReference type="GO" id="GO:0004622">
    <property type="term" value="F:phosphatidylcholine lysophospholipase activity"/>
    <property type="evidence" value="ECO:0007669"/>
    <property type="project" value="TreeGrafter"/>
</dbReference>
<dbReference type="InterPro" id="IPR008265">
    <property type="entry name" value="Lipase_GDSL_AS"/>
</dbReference>
<organism evidence="2 3">
    <name type="scientific">Inmirania thermothiophila</name>
    <dbReference type="NCBI Taxonomy" id="1750597"/>
    <lineage>
        <taxon>Bacteria</taxon>
        <taxon>Pseudomonadati</taxon>
        <taxon>Pseudomonadota</taxon>
        <taxon>Gammaproteobacteria</taxon>
        <taxon>Chromatiales</taxon>
        <taxon>Ectothiorhodospiraceae</taxon>
        <taxon>Inmirania</taxon>
    </lineage>
</organism>
<dbReference type="InterPro" id="IPR036514">
    <property type="entry name" value="SGNH_hydro_sf"/>
</dbReference>
<reference evidence="2 3" key="1">
    <citation type="submission" date="2018-11" db="EMBL/GenBank/DDBJ databases">
        <title>Genomic Encyclopedia of Type Strains, Phase IV (KMG-IV): sequencing the most valuable type-strain genomes for metagenomic binning, comparative biology and taxonomic classification.</title>
        <authorList>
            <person name="Goeker M."/>
        </authorList>
    </citation>
    <scope>NUCLEOTIDE SEQUENCE [LARGE SCALE GENOMIC DNA]</scope>
    <source>
        <strain evidence="2 3">DSM 100275</strain>
    </source>
</reference>
<dbReference type="SUPFAM" id="SSF52266">
    <property type="entry name" value="SGNH hydrolase"/>
    <property type="match status" value="1"/>
</dbReference>
<dbReference type="AlphaFoldDB" id="A0A3N1Y8R2"/>
<dbReference type="CDD" id="cd01822">
    <property type="entry name" value="Lysophospholipase_L1_like"/>
    <property type="match status" value="1"/>
</dbReference>
<dbReference type="EMBL" id="RJVI01000001">
    <property type="protein sequence ID" value="ROR35199.1"/>
    <property type="molecule type" value="Genomic_DNA"/>
</dbReference>
<dbReference type="GO" id="GO:0006629">
    <property type="term" value="P:lipid metabolic process"/>
    <property type="evidence" value="ECO:0007669"/>
    <property type="project" value="InterPro"/>
</dbReference>
<accession>A0A3N1Y8R2</accession>
<protein>
    <submittedName>
        <fullName evidence="2">Acyl-CoA thioesterase-1</fullName>
    </submittedName>
</protein>
<dbReference type="PROSITE" id="PS01098">
    <property type="entry name" value="LIPASE_GDSL_SER"/>
    <property type="match status" value="1"/>
</dbReference>
<dbReference type="PANTHER" id="PTHR30383:SF24">
    <property type="entry name" value="THIOESTERASE 1_PROTEASE 1_LYSOPHOSPHOLIPASE L1"/>
    <property type="match status" value="1"/>
</dbReference>
<keyword evidence="3" id="KW-1185">Reference proteome</keyword>
<sequence length="202" mass="21393">MRRLPLIVLALVLAAAGAGGRPVLLVLGDSLSAGYGLAPGQGWVDLLGRRLAERGYPHRVVNASVSGETSGGGLERLPALLARHRPAVVVVELGGNDGLRGLGLERTRANLAAVVRRARAAGARVLLVGMRLPPNYGPLYTRRFAALYREIARDEGVPLVPFLLEGVALAPGMMQADGIHPTAAAQPRLLDNVWPHLEPLLR</sequence>
<evidence type="ECO:0000313" key="3">
    <source>
        <dbReference type="Proteomes" id="UP000276634"/>
    </source>
</evidence>
<comment type="caution">
    <text evidence="2">The sequence shown here is derived from an EMBL/GenBank/DDBJ whole genome shotgun (WGS) entry which is preliminary data.</text>
</comment>
<feature type="domain" description="SGNH hydrolase-type esterase" evidence="1">
    <location>
        <begin position="26"/>
        <end position="185"/>
    </location>
</feature>
<name>A0A3N1Y8R2_9GAMM</name>
<gene>
    <name evidence="2" type="ORF">EDC57_1116</name>
</gene>
<dbReference type="Gene3D" id="3.40.50.1110">
    <property type="entry name" value="SGNH hydrolase"/>
    <property type="match status" value="1"/>
</dbReference>
<dbReference type="Pfam" id="PF13472">
    <property type="entry name" value="Lipase_GDSL_2"/>
    <property type="match status" value="1"/>
</dbReference>
<evidence type="ECO:0000259" key="1">
    <source>
        <dbReference type="Pfam" id="PF13472"/>
    </source>
</evidence>
<evidence type="ECO:0000313" key="2">
    <source>
        <dbReference type="EMBL" id="ROR35199.1"/>
    </source>
</evidence>
<dbReference type="PANTHER" id="PTHR30383">
    <property type="entry name" value="THIOESTERASE 1/PROTEASE 1/LYSOPHOSPHOLIPASE L1"/>
    <property type="match status" value="1"/>
</dbReference>
<dbReference type="InterPro" id="IPR051532">
    <property type="entry name" value="Ester_Hydrolysis_Enzymes"/>
</dbReference>